<sequence>MSVAPELPTTLNDREALRLPDGNDLYLQLKLNTCHVFPGDVDPVRFRQALAKTLARFPHAAGRLRHDEQGWRIDLTNSPVPVEVVEDRKRDEILPSDIRHSVVHKSEDVQNFHIPVSLEGAVMGEDVPLITFKLTKLTKTGETVLGLSWNHVLGDATTLKILMQTLSQYYQGLPPPPSPTFHKRTWPQPPSDKEGEALYEQYVPHMLKSYPLADVIAKYTAEALTSSMVDFTFTKAQQDKLLALANKQRAQNGRDEAAVKVTQQDALSAYLITLHNRCLDKPIHNAMYMMNYRTRSEDENALYRHPRNAGNCIYLPTFDVSASHSLHDLARTIRNNIVKARTTEFLETYLMLNGNAQKDALETGRFHIYPAESVVLINSLAKDDLGRTAHFGFPGKSQYYTDVSWERMFRIFPANPVKKDDGRWESNEGSVVVAFRVKTELKDKMTAMYEDDMRSLAHDQPLGSEMSLPSGKLSWLVRNIVWVLRQRFRSKE</sequence>
<accession>A0ABP1CP71</accession>
<keyword evidence="1" id="KW-0808">Transferase</keyword>
<dbReference type="SUPFAM" id="SSF52777">
    <property type="entry name" value="CoA-dependent acyltransferases"/>
    <property type="match status" value="1"/>
</dbReference>
<dbReference type="PANTHER" id="PTHR31642:SF310">
    <property type="entry name" value="FATTY ALCOHOL:CAFFEOYL-COA ACYLTRANSFERASE"/>
    <property type="match status" value="1"/>
</dbReference>
<dbReference type="Gene3D" id="3.30.559.10">
    <property type="entry name" value="Chloramphenicol acetyltransferase-like domain"/>
    <property type="match status" value="2"/>
</dbReference>
<evidence type="ECO:0000256" key="1">
    <source>
        <dbReference type="ARBA" id="ARBA00022679"/>
    </source>
</evidence>
<keyword evidence="3" id="KW-1185">Reference proteome</keyword>
<evidence type="ECO:0000313" key="3">
    <source>
        <dbReference type="Proteomes" id="UP001497453"/>
    </source>
</evidence>
<dbReference type="Proteomes" id="UP001497453">
    <property type="component" value="Chromosome 1"/>
</dbReference>
<name>A0ABP1CP71_9APHY</name>
<proteinExistence type="predicted"/>
<dbReference type="EMBL" id="OZ037944">
    <property type="protein sequence ID" value="CAL1696488.1"/>
    <property type="molecule type" value="Genomic_DNA"/>
</dbReference>
<dbReference type="InterPro" id="IPR050317">
    <property type="entry name" value="Plant_Fungal_Acyltransferase"/>
</dbReference>
<protein>
    <submittedName>
        <fullName evidence="2">Uncharacterized protein</fullName>
    </submittedName>
</protein>
<organism evidence="2 3">
    <name type="scientific">Somion occarium</name>
    <dbReference type="NCBI Taxonomy" id="3059160"/>
    <lineage>
        <taxon>Eukaryota</taxon>
        <taxon>Fungi</taxon>
        <taxon>Dikarya</taxon>
        <taxon>Basidiomycota</taxon>
        <taxon>Agaricomycotina</taxon>
        <taxon>Agaricomycetes</taxon>
        <taxon>Polyporales</taxon>
        <taxon>Cerrenaceae</taxon>
        <taxon>Somion</taxon>
    </lineage>
</organism>
<gene>
    <name evidence="2" type="ORF">GFSPODELE1_LOCUS1207</name>
</gene>
<dbReference type="PANTHER" id="PTHR31642">
    <property type="entry name" value="TRICHOTHECENE 3-O-ACETYLTRANSFERASE"/>
    <property type="match status" value="1"/>
</dbReference>
<evidence type="ECO:0000313" key="2">
    <source>
        <dbReference type="EMBL" id="CAL1696488.1"/>
    </source>
</evidence>
<reference evidence="3" key="1">
    <citation type="submission" date="2024-04" db="EMBL/GenBank/DDBJ databases">
        <authorList>
            <person name="Shaw F."/>
            <person name="Minotto A."/>
        </authorList>
    </citation>
    <scope>NUCLEOTIDE SEQUENCE [LARGE SCALE GENOMIC DNA]</scope>
</reference>
<dbReference type="InterPro" id="IPR023213">
    <property type="entry name" value="CAT-like_dom_sf"/>
</dbReference>
<dbReference type="Pfam" id="PF02458">
    <property type="entry name" value="Transferase"/>
    <property type="match status" value="1"/>
</dbReference>